<keyword evidence="2" id="KW-1185">Reference proteome</keyword>
<dbReference type="SUPFAM" id="SSF50199">
    <property type="entry name" value="Staphylococcal nuclease"/>
    <property type="match status" value="1"/>
</dbReference>
<dbReference type="Gene3D" id="2.40.50.90">
    <property type="match status" value="1"/>
</dbReference>
<evidence type="ECO:0000313" key="1">
    <source>
        <dbReference type="EMBL" id="PNV71310.1"/>
    </source>
</evidence>
<name>A0ABX4YCH0_9LEPT</name>
<gene>
    <name evidence="1" type="ORF">BES34_021640</name>
</gene>
<dbReference type="Proteomes" id="UP000094669">
    <property type="component" value="Unassembled WGS sequence"/>
</dbReference>
<dbReference type="EMBL" id="MCRM02000050">
    <property type="protein sequence ID" value="PNV71310.1"/>
    <property type="molecule type" value="Genomic_DNA"/>
</dbReference>
<comment type="caution">
    <text evidence="1">The sequence shown here is derived from an EMBL/GenBank/DDBJ whole genome shotgun (WGS) entry which is preliminary data.</text>
</comment>
<proteinExistence type="predicted"/>
<accession>A0ABX4YCH0</accession>
<reference evidence="1" key="1">
    <citation type="submission" date="2018-01" db="EMBL/GenBank/DDBJ databases">
        <title>Genomic characterization of Leptospira inadai serogroup Lyme isolated from captured rat in Brazil and comparative analysis with human reference strain.</title>
        <authorList>
            <person name="Moreno L.Z."/>
            <person name="Loureiro A.P."/>
            <person name="Miraglia F."/>
            <person name="Kremer F.S."/>
            <person name="Eslabao M.R."/>
            <person name="Dellagostin O.A."/>
            <person name="Lilenbaum W."/>
            <person name="Moreno A.M."/>
        </authorList>
    </citation>
    <scope>NUCLEOTIDE SEQUENCE [LARGE SCALE GENOMIC DNA]</scope>
    <source>
        <strain evidence="1">M34/99</strain>
    </source>
</reference>
<dbReference type="InterPro" id="IPR035437">
    <property type="entry name" value="SNase_OB-fold_sf"/>
</dbReference>
<evidence type="ECO:0008006" key="3">
    <source>
        <dbReference type="Google" id="ProtNLM"/>
    </source>
</evidence>
<dbReference type="RefSeq" id="WP_010417781.1">
    <property type="nucleotide sequence ID" value="NZ_MCRM02000050.1"/>
</dbReference>
<evidence type="ECO:0000313" key="2">
    <source>
        <dbReference type="Proteomes" id="UP000094669"/>
    </source>
</evidence>
<protein>
    <recommendedName>
        <fullName evidence="3">Nuclease-like protein</fullName>
    </recommendedName>
</protein>
<sequence length="157" mass="17961">MDLGFYNYKELPKTGKYKEGDTFKLNDDIQSKQKPSLAKAEVSLSSIYCYAGEIERVIDGDTILIQISLGYDIITRQRIRLHNVWAAELGTTDGEKALRSLKRRLPMGLPIVIRTRSKDIYGRYVGDVLYLDKKTKNPESILRDGKYLNQELDEDAP</sequence>
<organism evidence="1 2">
    <name type="scientific">Leptospira inadai serovar Lyme</name>
    <dbReference type="NCBI Taxonomy" id="293084"/>
    <lineage>
        <taxon>Bacteria</taxon>
        <taxon>Pseudomonadati</taxon>
        <taxon>Spirochaetota</taxon>
        <taxon>Spirochaetia</taxon>
        <taxon>Leptospirales</taxon>
        <taxon>Leptospiraceae</taxon>
        <taxon>Leptospira</taxon>
    </lineage>
</organism>